<sequence>MVRVKLMSYYKNCIHSLNKSCPCMDSICSHLYV</sequence>
<proteinExistence type="predicted"/>
<evidence type="ECO:0000313" key="1">
    <source>
        <dbReference type="EMBL" id="MBX62879.1"/>
    </source>
</evidence>
<reference evidence="1" key="1">
    <citation type="submission" date="2018-02" db="EMBL/GenBank/DDBJ databases">
        <title>Rhizophora mucronata_Transcriptome.</title>
        <authorList>
            <person name="Meera S.P."/>
            <person name="Sreeshan A."/>
            <person name="Augustine A."/>
        </authorList>
    </citation>
    <scope>NUCLEOTIDE SEQUENCE</scope>
    <source>
        <tissue evidence="1">Leaf</tissue>
    </source>
</reference>
<dbReference type="EMBL" id="GGEC01082395">
    <property type="protein sequence ID" value="MBX62879.1"/>
    <property type="molecule type" value="Transcribed_RNA"/>
</dbReference>
<organism evidence="1">
    <name type="scientific">Rhizophora mucronata</name>
    <name type="common">Asiatic mangrove</name>
    <dbReference type="NCBI Taxonomy" id="61149"/>
    <lineage>
        <taxon>Eukaryota</taxon>
        <taxon>Viridiplantae</taxon>
        <taxon>Streptophyta</taxon>
        <taxon>Embryophyta</taxon>
        <taxon>Tracheophyta</taxon>
        <taxon>Spermatophyta</taxon>
        <taxon>Magnoliopsida</taxon>
        <taxon>eudicotyledons</taxon>
        <taxon>Gunneridae</taxon>
        <taxon>Pentapetalae</taxon>
        <taxon>rosids</taxon>
        <taxon>fabids</taxon>
        <taxon>Malpighiales</taxon>
        <taxon>Rhizophoraceae</taxon>
        <taxon>Rhizophora</taxon>
    </lineage>
</organism>
<protein>
    <submittedName>
        <fullName evidence="1">Uncharacterized protein</fullName>
    </submittedName>
</protein>
<dbReference type="AlphaFoldDB" id="A0A2P2Q7L4"/>
<accession>A0A2P2Q7L4</accession>
<name>A0A2P2Q7L4_RHIMU</name>